<sequence>MYSSELQLRGLMTETRMLSFAAWRDGHYPGLGELLATLGPLVAGYEWRMIIDWSNPSVEVSADAWLSSAEVLRRFDARVQLIDGEAIGRGVSSSVSDVRLRAFDSSSWDVWTTRPDAAWRVSQLYPDAAELEEW</sequence>
<dbReference type="EMBL" id="JACIBV010000001">
    <property type="protein sequence ID" value="MBB3728773.1"/>
    <property type="molecule type" value="Genomic_DNA"/>
</dbReference>
<dbReference type="Proteomes" id="UP000579945">
    <property type="component" value="Unassembled WGS sequence"/>
</dbReference>
<protein>
    <submittedName>
        <fullName evidence="1">Uncharacterized protein</fullName>
    </submittedName>
</protein>
<gene>
    <name evidence="1" type="ORF">FHR33_004633</name>
</gene>
<dbReference type="AlphaFoldDB" id="A0A7W5VAT9"/>
<evidence type="ECO:0000313" key="1">
    <source>
        <dbReference type="EMBL" id="MBB3728773.1"/>
    </source>
</evidence>
<evidence type="ECO:0000313" key="2">
    <source>
        <dbReference type="Proteomes" id="UP000579945"/>
    </source>
</evidence>
<comment type="caution">
    <text evidence="1">The sequence shown here is derived from an EMBL/GenBank/DDBJ whole genome shotgun (WGS) entry which is preliminary data.</text>
</comment>
<keyword evidence="2" id="KW-1185">Reference proteome</keyword>
<name>A0A7W5VAT9_9ACTN</name>
<reference evidence="1 2" key="1">
    <citation type="submission" date="2020-08" db="EMBL/GenBank/DDBJ databases">
        <title>Sequencing the genomes of 1000 actinobacteria strains.</title>
        <authorList>
            <person name="Klenk H.-P."/>
        </authorList>
    </citation>
    <scope>NUCLEOTIDE SEQUENCE [LARGE SCALE GENOMIC DNA]</scope>
    <source>
        <strain evidence="1 2">DSM 44320</strain>
    </source>
</reference>
<proteinExistence type="predicted"/>
<organism evidence="1 2">
    <name type="scientific">Nonomuraea dietziae</name>
    <dbReference type="NCBI Taxonomy" id="65515"/>
    <lineage>
        <taxon>Bacteria</taxon>
        <taxon>Bacillati</taxon>
        <taxon>Actinomycetota</taxon>
        <taxon>Actinomycetes</taxon>
        <taxon>Streptosporangiales</taxon>
        <taxon>Streptosporangiaceae</taxon>
        <taxon>Nonomuraea</taxon>
    </lineage>
</organism>
<accession>A0A7W5VAT9</accession>